<gene>
    <name evidence="3" type="primary">NCAS0G01890</name>
    <name evidence="3" type="ordered locus">NCAS_0G01890</name>
</gene>
<dbReference type="KEGG" id="ncs:NCAS_0G01890"/>
<proteinExistence type="predicted"/>
<dbReference type="InParanoid" id="G0VI42"/>
<dbReference type="HOGENOM" id="CLU_758852_0_0_1"/>
<protein>
    <submittedName>
        <fullName evidence="3">Uncharacterized protein</fullName>
    </submittedName>
</protein>
<dbReference type="EMBL" id="HE576758">
    <property type="protein sequence ID" value="CCC71076.1"/>
    <property type="molecule type" value="Genomic_DNA"/>
</dbReference>
<keyword evidence="2" id="KW-1133">Transmembrane helix</keyword>
<organism evidence="3 4">
    <name type="scientific">Naumovozyma castellii</name>
    <name type="common">Yeast</name>
    <name type="synonym">Saccharomyces castellii</name>
    <dbReference type="NCBI Taxonomy" id="27288"/>
    <lineage>
        <taxon>Eukaryota</taxon>
        <taxon>Fungi</taxon>
        <taxon>Dikarya</taxon>
        <taxon>Ascomycota</taxon>
        <taxon>Saccharomycotina</taxon>
        <taxon>Saccharomycetes</taxon>
        <taxon>Saccharomycetales</taxon>
        <taxon>Saccharomycetaceae</taxon>
        <taxon>Naumovozyma</taxon>
    </lineage>
</organism>
<dbReference type="Proteomes" id="UP000001640">
    <property type="component" value="Chromosome 7"/>
</dbReference>
<evidence type="ECO:0000256" key="1">
    <source>
        <dbReference type="SAM" id="MobiDB-lite"/>
    </source>
</evidence>
<feature type="region of interest" description="Disordered" evidence="1">
    <location>
        <begin position="333"/>
        <end position="355"/>
    </location>
</feature>
<evidence type="ECO:0000313" key="3">
    <source>
        <dbReference type="EMBL" id="CCC71076.1"/>
    </source>
</evidence>
<dbReference type="GeneID" id="96904742"/>
<accession>G0VI42</accession>
<keyword evidence="2" id="KW-0472">Membrane</keyword>
<evidence type="ECO:0000256" key="2">
    <source>
        <dbReference type="SAM" id="Phobius"/>
    </source>
</evidence>
<reference evidence="3 4" key="1">
    <citation type="journal article" date="2011" name="Proc. Natl. Acad. Sci. U.S.A.">
        <title>Evolutionary erosion of yeast sex chromosomes by mating-type switching accidents.</title>
        <authorList>
            <person name="Gordon J.L."/>
            <person name="Armisen D."/>
            <person name="Proux-Wera E."/>
            <person name="Oheigeartaigh S.S."/>
            <person name="Byrne K.P."/>
            <person name="Wolfe K.H."/>
        </authorList>
    </citation>
    <scope>NUCLEOTIDE SEQUENCE [LARGE SCALE GENOMIC DNA]</scope>
    <source>
        <strain evidence="4">ATCC 76901 / BCRC 22586 / CBS 4309 / NBRC 1992 / NRRL Y-12630</strain>
    </source>
</reference>
<feature type="transmembrane region" description="Helical" evidence="2">
    <location>
        <begin position="282"/>
        <end position="302"/>
    </location>
</feature>
<name>G0VI42_NAUCA</name>
<keyword evidence="4" id="KW-1185">Reference proteome</keyword>
<feature type="compositionally biased region" description="Low complexity" evidence="1">
    <location>
        <begin position="334"/>
        <end position="347"/>
    </location>
</feature>
<sequence>MNNEIYEMSNQNESSNFSLLTHSPSPSSSILVKRISQQGITEESKETVITNFNNGSYLGVRSIIISNEDFTPNLPENKEWKYYELVISQEYPRCGVCQCLINQYRETIFLYVRTPSLINSLSTYLLKECFKDKEKKKKPIKTVISKLHEYTEDKINHDIRVACKPKKLTLEFTDDDIAYSRQVIKKEKEMVEVLRFKSDYNKAVLQKINGRFFFWRRVPEIKKEEELSLRYIKKFEIDLYKEINGFSRILLIQYWIRIINWVLLIVQFILAGLLLRHVSLGGFGWGAWSVLSLGVLFIRPIIERIFFKKLDPQMVSIYRETYWLKPWKEKKKNGNSQNNAEHNNQNNIESGNEHI</sequence>
<dbReference type="RefSeq" id="XP_003677429.1">
    <property type="nucleotide sequence ID" value="XM_003677381.1"/>
</dbReference>
<keyword evidence="2" id="KW-0812">Transmembrane</keyword>
<evidence type="ECO:0000313" key="4">
    <source>
        <dbReference type="Proteomes" id="UP000001640"/>
    </source>
</evidence>
<feature type="transmembrane region" description="Helical" evidence="2">
    <location>
        <begin position="254"/>
        <end position="276"/>
    </location>
</feature>
<reference key="2">
    <citation type="submission" date="2011-08" db="EMBL/GenBank/DDBJ databases">
        <title>Genome sequence of Naumovozyma castellii.</title>
        <authorList>
            <person name="Gordon J.L."/>
            <person name="Armisen D."/>
            <person name="Proux-Wera E."/>
            <person name="OhEigeartaigh S.S."/>
            <person name="Byrne K.P."/>
            <person name="Wolfe K.H."/>
        </authorList>
    </citation>
    <scope>NUCLEOTIDE SEQUENCE</scope>
    <source>
        <strain>Type strain:CBS 4309</strain>
    </source>
</reference>
<dbReference type="AlphaFoldDB" id="G0VI42"/>